<proteinExistence type="predicted"/>
<feature type="compositionally biased region" description="Basic and acidic residues" evidence="3">
    <location>
        <begin position="291"/>
        <end position="300"/>
    </location>
</feature>
<protein>
    <submittedName>
        <fullName evidence="4">(spotted green pufferfish) hypothetical protein</fullName>
    </submittedName>
</protein>
<dbReference type="GO" id="GO:0043034">
    <property type="term" value="C:costamere"/>
    <property type="evidence" value="ECO:0007669"/>
    <property type="project" value="TreeGrafter"/>
</dbReference>
<organism evidence="4">
    <name type="scientific">Tetraodon nigroviridis</name>
    <name type="common">Spotted green pufferfish</name>
    <name type="synonym">Chelonodon nigroviridis</name>
    <dbReference type="NCBI Taxonomy" id="99883"/>
    <lineage>
        <taxon>Eukaryota</taxon>
        <taxon>Metazoa</taxon>
        <taxon>Chordata</taxon>
        <taxon>Craniata</taxon>
        <taxon>Vertebrata</taxon>
        <taxon>Euteleostomi</taxon>
        <taxon>Actinopterygii</taxon>
        <taxon>Neopterygii</taxon>
        <taxon>Teleostei</taxon>
        <taxon>Neoteleostei</taxon>
        <taxon>Acanthomorphata</taxon>
        <taxon>Eupercaria</taxon>
        <taxon>Tetraodontiformes</taxon>
        <taxon>Tetradontoidea</taxon>
        <taxon>Tetraodontidae</taxon>
        <taxon>Tetraodon</taxon>
    </lineage>
</organism>
<dbReference type="GO" id="GO:0043484">
    <property type="term" value="P:regulation of RNA splicing"/>
    <property type="evidence" value="ECO:0007669"/>
    <property type="project" value="TreeGrafter"/>
</dbReference>
<reference evidence="4" key="2">
    <citation type="submission" date="2004-02" db="EMBL/GenBank/DDBJ databases">
        <authorList>
            <consortium name="Genoscope"/>
            <consortium name="Whitehead Institute Centre for Genome Research"/>
        </authorList>
    </citation>
    <scope>NUCLEOTIDE SEQUENCE</scope>
</reference>
<dbReference type="PANTHER" id="PTHR23348">
    <property type="entry name" value="PERIAXIN/AHNAK"/>
    <property type="match status" value="1"/>
</dbReference>
<dbReference type="AlphaFoldDB" id="Q4SXL9"/>
<comment type="subcellular location">
    <subcellularLocation>
        <location evidence="1">Nucleus</location>
    </subcellularLocation>
</comment>
<dbReference type="PANTHER" id="PTHR23348:SF16">
    <property type="entry name" value="LEUCINE RICH REPEAT FAMILY PROTEIN"/>
    <property type="match status" value="1"/>
</dbReference>
<dbReference type="InterPro" id="IPR052082">
    <property type="entry name" value="Myelin_sheath_structural"/>
</dbReference>
<evidence type="ECO:0000256" key="2">
    <source>
        <dbReference type="ARBA" id="ARBA00023242"/>
    </source>
</evidence>
<feature type="region of interest" description="Disordered" evidence="3">
    <location>
        <begin position="160"/>
        <end position="346"/>
    </location>
</feature>
<dbReference type="KEGG" id="tng:GSTEN00010775G001"/>
<dbReference type="GO" id="GO:0005634">
    <property type="term" value="C:nucleus"/>
    <property type="evidence" value="ECO:0007669"/>
    <property type="project" value="UniProtKB-SubCell"/>
</dbReference>
<evidence type="ECO:0000256" key="3">
    <source>
        <dbReference type="SAM" id="MobiDB-lite"/>
    </source>
</evidence>
<dbReference type="EMBL" id="CAAE01012365">
    <property type="protein sequence ID" value="CAF94613.1"/>
    <property type="molecule type" value="Genomic_DNA"/>
</dbReference>
<evidence type="ECO:0000256" key="1">
    <source>
        <dbReference type="ARBA" id="ARBA00004123"/>
    </source>
</evidence>
<feature type="compositionally biased region" description="Basic residues" evidence="3">
    <location>
        <begin position="173"/>
        <end position="182"/>
    </location>
</feature>
<reference evidence="4" key="1">
    <citation type="journal article" date="2004" name="Nature">
        <title>Genome duplication in the teleost fish Tetraodon nigroviridis reveals the early vertebrate proto-karyotype.</title>
        <authorList>
            <person name="Jaillon O."/>
            <person name="Aury J.-M."/>
            <person name="Brunet F."/>
            <person name="Petit J.-L."/>
            <person name="Stange-Thomann N."/>
            <person name="Mauceli E."/>
            <person name="Bouneau L."/>
            <person name="Fischer C."/>
            <person name="Ozouf-Costaz C."/>
            <person name="Bernot A."/>
            <person name="Nicaud S."/>
            <person name="Jaffe D."/>
            <person name="Fisher S."/>
            <person name="Lutfalla G."/>
            <person name="Dossat C."/>
            <person name="Segurens B."/>
            <person name="Dasilva C."/>
            <person name="Salanoubat M."/>
            <person name="Levy M."/>
            <person name="Boudet N."/>
            <person name="Castellano S."/>
            <person name="Anthouard V."/>
            <person name="Jubin C."/>
            <person name="Castelli V."/>
            <person name="Katinka M."/>
            <person name="Vacherie B."/>
            <person name="Biemont C."/>
            <person name="Skalli Z."/>
            <person name="Cattolico L."/>
            <person name="Poulain J."/>
            <person name="De Berardinis V."/>
            <person name="Cruaud C."/>
            <person name="Duprat S."/>
            <person name="Brottier P."/>
            <person name="Coutanceau J.-P."/>
            <person name="Gouzy J."/>
            <person name="Parra G."/>
            <person name="Lardier G."/>
            <person name="Chapple C."/>
            <person name="McKernan K.J."/>
            <person name="McEwan P."/>
            <person name="Bosak S."/>
            <person name="Kellis M."/>
            <person name="Volff J.-N."/>
            <person name="Guigo R."/>
            <person name="Zody M.C."/>
            <person name="Mesirov J."/>
            <person name="Lindblad-Toh K."/>
            <person name="Birren B."/>
            <person name="Nusbaum C."/>
            <person name="Kahn D."/>
            <person name="Robinson-Rechavi M."/>
            <person name="Laudet V."/>
            <person name="Schachter V."/>
            <person name="Quetier F."/>
            <person name="Saurin W."/>
            <person name="Scarpelli C."/>
            <person name="Wincker P."/>
            <person name="Lander E.S."/>
            <person name="Weissenbach J."/>
            <person name="Roest Crollius H."/>
        </authorList>
    </citation>
    <scope>NUCLEOTIDE SEQUENCE [LARGE SCALE GENOMIC DNA]</scope>
</reference>
<evidence type="ECO:0000313" key="4">
    <source>
        <dbReference type="EMBL" id="CAF94613.1"/>
    </source>
</evidence>
<name>Q4SXL9_TETNG</name>
<comment type="caution">
    <text evidence="4">The sequence shown here is derived from an EMBL/GenBank/DDBJ whole genome shotgun (WGS) entry which is preliminary data.</text>
</comment>
<feature type="compositionally biased region" description="Basic and acidic residues" evidence="3">
    <location>
        <begin position="328"/>
        <end position="346"/>
    </location>
</feature>
<keyword evidence="2" id="KW-0539">Nucleus</keyword>
<feature type="compositionally biased region" description="Basic and acidic residues" evidence="3">
    <location>
        <begin position="135"/>
        <end position="145"/>
    </location>
</feature>
<feature type="region of interest" description="Disordered" evidence="3">
    <location>
        <begin position="101"/>
        <end position="145"/>
    </location>
</feature>
<feature type="region of interest" description="Disordered" evidence="3">
    <location>
        <begin position="1"/>
        <end position="75"/>
    </location>
</feature>
<gene>
    <name evidence="4" type="ORF">GSTENG00010775001</name>
</gene>
<accession>Q4SXL9</accession>
<feature type="non-terminal residue" evidence="4">
    <location>
        <position position="1"/>
    </location>
</feature>
<dbReference type="OrthoDB" id="8058206at2759"/>
<sequence length="346" mass="36719">PELQMKSPKINMDVPDMKAKSPNLDLSGGTDAPSVNLPNMDVKTQTPEISIGSPKIKMPKFKTPSSTSLAKPECDANFNGPDVSMNAPSVSLKTPDVNVAAPSGKFRKPDLGLSGPKLNGPEMNLSGDLNAPELKTPKADFKAPHLDPSNVIIYNRPKLDADTPDVSIGSPKGKLKMPKLKMPRFSLPNFKGPEIDGNLNGPELNAKTPSVNLSGPKPDLDVDVAGPSGKFKRPQMSLPDLGLSGPKLDGPNLDLKSPGLDVSGPSIGGGINAPDVKIPRADMPSGQLRMPELHGADWDVRPPANDLKMPKFKLSGSLPKGPNLDLDADLKSPDLHVKSPEVKREH</sequence>